<dbReference type="AlphaFoldDB" id="A0A512AJN2"/>
<dbReference type="InterPro" id="IPR023155">
    <property type="entry name" value="Cyt_c-552/4"/>
</dbReference>
<organism evidence="3 4">
    <name type="scientific">Novosphingobium sediminis</name>
    <dbReference type="NCBI Taxonomy" id="707214"/>
    <lineage>
        <taxon>Bacteria</taxon>
        <taxon>Pseudomonadati</taxon>
        <taxon>Pseudomonadota</taxon>
        <taxon>Alphaproteobacteria</taxon>
        <taxon>Sphingomonadales</taxon>
        <taxon>Sphingomonadaceae</taxon>
        <taxon>Novosphingobium</taxon>
    </lineage>
</organism>
<gene>
    <name evidence="3" type="ORF">NSE01_17260</name>
</gene>
<keyword evidence="4" id="KW-1185">Reference proteome</keyword>
<sequence length="448" mass="47540">MVLLALGAALALYPSPLKAEAASDDAVPRAHMGVATCAGSTCHGRSVASGTPIRQDELLRWQEESSPTGAHSRAWRVIGEPRGVAIARRLGLDSAGVVRECAGCHASKGAAKLADGVDCEACHGNSGAGPSGGWLATHYTVGTSHARNVAQGMTDLTVPRVRAGVCLDCHLSGDGQGQFIAHRIMAAGHPRISFEMDLFSTLQQHHDEDADYVTRKGHKTNSMQMWAIGQAEAVSRGLSLYMQPAKANDGVFPEFTFYDCHSCHRRIYDSDEANVSAVPNPGRPIHAGMPPYNDENMILLLAAARVVAPAEATTFDARSKAFHRAMGVGRSEAVAAAQSLRQAAEALSTRFASTAFSRDQAFTVIDTIASDAISERFTDYEGSVQSVMALDTLLNGMVNAGMVTPGSAGNLRIQINQAYAAVRDPNGFQPIAFRRALGGAVRSIRSLR</sequence>
<evidence type="ECO:0000313" key="3">
    <source>
        <dbReference type="EMBL" id="GEN99893.1"/>
    </source>
</evidence>
<dbReference type="Pfam" id="PF13435">
    <property type="entry name" value="Cytochrome_C554"/>
    <property type="match status" value="1"/>
</dbReference>
<keyword evidence="1" id="KW-0732">Signal</keyword>
<reference evidence="3 4" key="1">
    <citation type="submission" date="2019-07" db="EMBL/GenBank/DDBJ databases">
        <title>Whole genome shotgun sequence of Novosphingobium sediminis NBRC 106119.</title>
        <authorList>
            <person name="Hosoyama A."/>
            <person name="Uohara A."/>
            <person name="Ohji S."/>
            <person name="Ichikawa N."/>
        </authorList>
    </citation>
    <scope>NUCLEOTIDE SEQUENCE [LARGE SCALE GENOMIC DNA]</scope>
    <source>
        <strain evidence="3 4">NBRC 106119</strain>
    </source>
</reference>
<name>A0A512AJN2_9SPHN</name>
<protein>
    <recommendedName>
        <fullName evidence="2">Cytochrome c-552/4 domain-containing protein</fullName>
    </recommendedName>
</protein>
<comment type="caution">
    <text evidence="3">The sequence shown here is derived from an EMBL/GenBank/DDBJ whole genome shotgun (WGS) entry which is preliminary data.</text>
</comment>
<dbReference type="InterPro" id="IPR036280">
    <property type="entry name" value="Multihaem_cyt_sf"/>
</dbReference>
<evidence type="ECO:0000259" key="2">
    <source>
        <dbReference type="Pfam" id="PF13435"/>
    </source>
</evidence>
<dbReference type="EMBL" id="BJYR01000012">
    <property type="protein sequence ID" value="GEN99893.1"/>
    <property type="molecule type" value="Genomic_DNA"/>
</dbReference>
<accession>A0A512AJN2</accession>
<proteinExistence type="predicted"/>
<dbReference type="SUPFAM" id="SSF48695">
    <property type="entry name" value="Multiheme cytochromes"/>
    <property type="match status" value="1"/>
</dbReference>
<dbReference type="Gene3D" id="1.10.1130.10">
    <property type="entry name" value="Flavocytochrome C3, Chain A"/>
    <property type="match status" value="1"/>
</dbReference>
<dbReference type="Proteomes" id="UP000321464">
    <property type="component" value="Unassembled WGS sequence"/>
</dbReference>
<feature type="chain" id="PRO_5022145056" description="Cytochrome c-552/4 domain-containing protein" evidence="1">
    <location>
        <begin position="20"/>
        <end position="448"/>
    </location>
</feature>
<feature type="signal peptide" evidence="1">
    <location>
        <begin position="1"/>
        <end position="19"/>
    </location>
</feature>
<feature type="domain" description="Cytochrome c-552/4" evidence="2">
    <location>
        <begin position="69"/>
        <end position="124"/>
    </location>
</feature>
<evidence type="ECO:0000313" key="4">
    <source>
        <dbReference type="Proteomes" id="UP000321464"/>
    </source>
</evidence>
<evidence type="ECO:0000256" key="1">
    <source>
        <dbReference type="SAM" id="SignalP"/>
    </source>
</evidence>